<feature type="transmembrane region" description="Helical" evidence="1">
    <location>
        <begin position="21"/>
        <end position="43"/>
    </location>
</feature>
<gene>
    <name evidence="2" type="ORF">D7M11_20295</name>
</gene>
<keyword evidence="1" id="KW-1133">Transmembrane helix</keyword>
<accession>A0A3B0CBW7</accession>
<keyword evidence="1" id="KW-0472">Membrane</keyword>
<feature type="transmembrane region" description="Helical" evidence="1">
    <location>
        <begin position="49"/>
        <end position="69"/>
    </location>
</feature>
<evidence type="ECO:0000313" key="3">
    <source>
        <dbReference type="Proteomes" id="UP000282311"/>
    </source>
</evidence>
<comment type="caution">
    <text evidence="2">The sequence shown here is derived from an EMBL/GenBank/DDBJ whole genome shotgun (WGS) entry which is preliminary data.</text>
</comment>
<sequence length="191" mass="20544">MKAMEQHYREMSKCLSASAKRGVPMITAGCLFWLAAGIAGCILPQHITVWVYIFGIGAIFPLGLAMSKLMKADMFAQGNPLGTLAGVVGAMQMLFAPVMILILFREPEWIPFTVGVLTGAHFLPFGVIYRSKAYFFLSTATVLTAAATGYFATAQSFLATPFAVLAVYAFVCVWLVKENKAIVVRGSGVSA</sequence>
<proteinExistence type="predicted"/>
<dbReference type="Proteomes" id="UP000282311">
    <property type="component" value="Unassembled WGS sequence"/>
</dbReference>
<organism evidence="2 3">
    <name type="scientific">Paenibacillus ginsengarvi</name>
    <dbReference type="NCBI Taxonomy" id="400777"/>
    <lineage>
        <taxon>Bacteria</taxon>
        <taxon>Bacillati</taxon>
        <taxon>Bacillota</taxon>
        <taxon>Bacilli</taxon>
        <taxon>Bacillales</taxon>
        <taxon>Paenibacillaceae</taxon>
        <taxon>Paenibacillus</taxon>
    </lineage>
</organism>
<feature type="transmembrane region" description="Helical" evidence="1">
    <location>
        <begin position="134"/>
        <end position="152"/>
    </location>
</feature>
<feature type="transmembrane region" description="Helical" evidence="1">
    <location>
        <begin position="81"/>
        <end position="103"/>
    </location>
</feature>
<protein>
    <submittedName>
        <fullName evidence="2">Uncharacterized protein</fullName>
    </submittedName>
</protein>
<dbReference type="AlphaFoldDB" id="A0A3B0CBW7"/>
<dbReference type="InterPro" id="IPR053824">
    <property type="entry name" value="DUF7010"/>
</dbReference>
<dbReference type="Pfam" id="PF22765">
    <property type="entry name" value="DUF7010"/>
    <property type="match status" value="1"/>
</dbReference>
<dbReference type="EMBL" id="RBAH01000015">
    <property type="protein sequence ID" value="RKN80486.1"/>
    <property type="molecule type" value="Genomic_DNA"/>
</dbReference>
<dbReference type="OrthoDB" id="3242785at2"/>
<name>A0A3B0CBW7_9BACL</name>
<feature type="transmembrane region" description="Helical" evidence="1">
    <location>
        <begin position="158"/>
        <end position="176"/>
    </location>
</feature>
<evidence type="ECO:0000313" key="2">
    <source>
        <dbReference type="EMBL" id="RKN80486.1"/>
    </source>
</evidence>
<evidence type="ECO:0000256" key="1">
    <source>
        <dbReference type="SAM" id="Phobius"/>
    </source>
</evidence>
<feature type="transmembrane region" description="Helical" evidence="1">
    <location>
        <begin position="109"/>
        <end position="127"/>
    </location>
</feature>
<dbReference type="RefSeq" id="WP_120749074.1">
    <property type="nucleotide sequence ID" value="NZ_RBAH01000015.1"/>
</dbReference>
<reference evidence="2 3" key="1">
    <citation type="journal article" date="2007" name="Int. J. Syst. Evol. Microbiol.">
        <title>Paenibacillus ginsengarvi sp. nov., isolated from soil from ginseng cultivation.</title>
        <authorList>
            <person name="Yoon M.H."/>
            <person name="Ten L.N."/>
            <person name="Im W.T."/>
        </authorList>
    </citation>
    <scope>NUCLEOTIDE SEQUENCE [LARGE SCALE GENOMIC DNA]</scope>
    <source>
        <strain evidence="2 3">KCTC 13059</strain>
    </source>
</reference>
<keyword evidence="3" id="KW-1185">Reference proteome</keyword>
<keyword evidence="1" id="KW-0812">Transmembrane</keyword>